<accession>A0AA38SQX7</accession>
<sequence length="151" mass="16872">MCETDISMCVVLTGVYRKDIGDDMSSSHLRGGSSGLDKGRGTGLKLRSTPWLIKFRKLDLSCYNGQNERTSQTLEIILRVYVLGVGDSWDTYLPLAGFCASLAIMPVGQRELGSTEIVRKTKESIEMIQERLWTAQRRQKKKAVPTSKGRV</sequence>
<evidence type="ECO:0000313" key="1">
    <source>
        <dbReference type="EMBL" id="KAJ9547215.1"/>
    </source>
</evidence>
<dbReference type="EMBL" id="JARYMX010000005">
    <property type="protein sequence ID" value="KAJ9547215.1"/>
    <property type="molecule type" value="Genomic_DNA"/>
</dbReference>
<protein>
    <submittedName>
        <fullName evidence="1">Uncharacterized protein</fullName>
    </submittedName>
</protein>
<dbReference type="AlphaFoldDB" id="A0AA38SQX7"/>
<proteinExistence type="predicted"/>
<evidence type="ECO:0000313" key="2">
    <source>
        <dbReference type="Proteomes" id="UP001172457"/>
    </source>
</evidence>
<dbReference type="Proteomes" id="UP001172457">
    <property type="component" value="Chromosome 5"/>
</dbReference>
<reference evidence="1" key="1">
    <citation type="submission" date="2023-03" db="EMBL/GenBank/DDBJ databases">
        <title>Chromosome-scale reference genome and RAD-based genetic map of yellow starthistle (Centaurea solstitialis) reveal putative structural variation and QTLs associated with invader traits.</title>
        <authorList>
            <person name="Reatini B."/>
            <person name="Cang F.A."/>
            <person name="Jiang Q."/>
            <person name="Mckibben M.T.W."/>
            <person name="Barker M.S."/>
            <person name="Rieseberg L.H."/>
            <person name="Dlugosch K.M."/>
        </authorList>
    </citation>
    <scope>NUCLEOTIDE SEQUENCE</scope>
    <source>
        <strain evidence="1">CAN-66</strain>
        <tissue evidence="1">Leaf</tissue>
    </source>
</reference>
<comment type="caution">
    <text evidence="1">The sequence shown here is derived from an EMBL/GenBank/DDBJ whole genome shotgun (WGS) entry which is preliminary data.</text>
</comment>
<name>A0AA38SQX7_9ASTR</name>
<keyword evidence="2" id="KW-1185">Reference proteome</keyword>
<gene>
    <name evidence="1" type="ORF">OSB04_019758</name>
</gene>
<organism evidence="1 2">
    <name type="scientific">Centaurea solstitialis</name>
    <name type="common">yellow star-thistle</name>
    <dbReference type="NCBI Taxonomy" id="347529"/>
    <lineage>
        <taxon>Eukaryota</taxon>
        <taxon>Viridiplantae</taxon>
        <taxon>Streptophyta</taxon>
        <taxon>Embryophyta</taxon>
        <taxon>Tracheophyta</taxon>
        <taxon>Spermatophyta</taxon>
        <taxon>Magnoliopsida</taxon>
        <taxon>eudicotyledons</taxon>
        <taxon>Gunneridae</taxon>
        <taxon>Pentapetalae</taxon>
        <taxon>asterids</taxon>
        <taxon>campanulids</taxon>
        <taxon>Asterales</taxon>
        <taxon>Asteraceae</taxon>
        <taxon>Carduoideae</taxon>
        <taxon>Cardueae</taxon>
        <taxon>Centaureinae</taxon>
        <taxon>Centaurea</taxon>
    </lineage>
</organism>